<feature type="domain" description="T6SS Transcription factor RovC-like DNA binding" evidence="1">
    <location>
        <begin position="10"/>
        <end position="83"/>
    </location>
</feature>
<dbReference type="AlphaFoldDB" id="A0A8B2NV87"/>
<dbReference type="InterPro" id="IPR018754">
    <property type="entry name" value="RovC-like_DNA-bd"/>
</dbReference>
<organism evidence="2 3">
    <name type="scientific">Acuticoccus sediminis</name>
    <dbReference type="NCBI Taxonomy" id="2184697"/>
    <lineage>
        <taxon>Bacteria</taxon>
        <taxon>Pseudomonadati</taxon>
        <taxon>Pseudomonadota</taxon>
        <taxon>Alphaproteobacteria</taxon>
        <taxon>Hyphomicrobiales</taxon>
        <taxon>Amorphaceae</taxon>
        <taxon>Acuticoccus</taxon>
    </lineage>
</organism>
<keyword evidence="3" id="KW-1185">Reference proteome</keyword>
<accession>A0A8B2NV87</accession>
<evidence type="ECO:0000259" key="1">
    <source>
        <dbReference type="Pfam" id="PF10074"/>
    </source>
</evidence>
<dbReference type="Proteomes" id="UP000249590">
    <property type="component" value="Unassembled WGS sequence"/>
</dbReference>
<protein>
    <submittedName>
        <fullName evidence="2">DUF2285 domain-containing protein</fullName>
    </submittedName>
</protein>
<proteinExistence type="predicted"/>
<name>A0A8B2NV87_9HYPH</name>
<gene>
    <name evidence="2" type="ORF">DLJ53_08380</name>
</gene>
<comment type="caution">
    <text evidence="2">The sequence shown here is derived from an EMBL/GenBank/DDBJ whole genome shotgun (WGS) entry which is preliminary data.</text>
</comment>
<sequence length="87" mass="10257">MGKADFLDEPPKSEHLTDYDRAHVVTYLRLLDAEADAAHWRKVVRVVFGLDPDKQPERAMRIHETHLARARWMTENGYRDLLRSAYH</sequence>
<dbReference type="OrthoDB" id="9811330at2"/>
<evidence type="ECO:0000313" key="2">
    <source>
        <dbReference type="EMBL" id="RAI01444.1"/>
    </source>
</evidence>
<dbReference type="EMBL" id="QHHQ01000002">
    <property type="protein sequence ID" value="RAI01444.1"/>
    <property type="molecule type" value="Genomic_DNA"/>
</dbReference>
<evidence type="ECO:0000313" key="3">
    <source>
        <dbReference type="Proteomes" id="UP000249590"/>
    </source>
</evidence>
<reference evidence="2 3" key="1">
    <citation type="submission" date="2018-05" db="EMBL/GenBank/DDBJ databases">
        <title>Acuticoccus sediminis sp. nov., isolated from deep-sea sediment of Indian Ocean.</title>
        <authorList>
            <person name="Liu X."/>
            <person name="Lai Q."/>
            <person name="Du Y."/>
            <person name="Sun F."/>
            <person name="Zhang X."/>
            <person name="Wang S."/>
            <person name="Shao Z."/>
        </authorList>
    </citation>
    <scope>NUCLEOTIDE SEQUENCE [LARGE SCALE GENOMIC DNA]</scope>
    <source>
        <strain evidence="2 3">PTG4-2</strain>
    </source>
</reference>
<dbReference type="RefSeq" id="WP_111344258.1">
    <property type="nucleotide sequence ID" value="NZ_QHHQ01000002.1"/>
</dbReference>
<dbReference type="Pfam" id="PF10074">
    <property type="entry name" value="RovC_DNA-bd"/>
    <property type="match status" value="1"/>
</dbReference>